<evidence type="ECO:0000313" key="2">
    <source>
        <dbReference type="EMBL" id="NIK57122.1"/>
    </source>
</evidence>
<dbReference type="RefSeq" id="WP_167206988.1">
    <property type="nucleotide sequence ID" value="NZ_JAASRO010000001.1"/>
</dbReference>
<keyword evidence="3" id="KW-1185">Reference proteome</keyword>
<comment type="caution">
    <text evidence="2">The sequence shown here is derived from an EMBL/GenBank/DDBJ whole genome shotgun (WGS) entry which is preliminary data.</text>
</comment>
<organism evidence="2 3">
    <name type="scientific">Kribbella shirazensis</name>
    <dbReference type="NCBI Taxonomy" id="1105143"/>
    <lineage>
        <taxon>Bacteria</taxon>
        <taxon>Bacillati</taxon>
        <taxon>Actinomycetota</taxon>
        <taxon>Actinomycetes</taxon>
        <taxon>Propionibacteriales</taxon>
        <taxon>Kribbellaceae</taxon>
        <taxon>Kribbella</taxon>
    </lineage>
</organism>
<keyword evidence="1" id="KW-1133">Transmembrane helix</keyword>
<reference evidence="2 3" key="1">
    <citation type="submission" date="2020-03" db="EMBL/GenBank/DDBJ databases">
        <title>Sequencing the genomes of 1000 actinobacteria strains.</title>
        <authorList>
            <person name="Klenk H.-P."/>
        </authorList>
    </citation>
    <scope>NUCLEOTIDE SEQUENCE [LARGE SCALE GENOMIC DNA]</scope>
    <source>
        <strain evidence="2 3">DSM 45490</strain>
    </source>
</reference>
<gene>
    <name evidence="2" type="ORF">BJY22_002839</name>
</gene>
<name>A0A7X6A0E9_9ACTN</name>
<keyword evidence="1" id="KW-0812">Transmembrane</keyword>
<dbReference type="AlphaFoldDB" id="A0A7X6A0E9"/>
<accession>A0A7X6A0E9</accession>
<protein>
    <submittedName>
        <fullName evidence="2">Uncharacterized protein</fullName>
    </submittedName>
</protein>
<evidence type="ECO:0000256" key="1">
    <source>
        <dbReference type="SAM" id="Phobius"/>
    </source>
</evidence>
<feature type="transmembrane region" description="Helical" evidence="1">
    <location>
        <begin position="98"/>
        <end position="121"/>
    </location>
</feature>
<feature type="transmembrane region" description="Helical" evidence="1">
    <location>
        <begin position="64"/>
        <end position="92"/>
    </location>
</feature>
<dbReference type="EMBL" id="JAASRO010000001">
    <property type="protein sequence ID" value="NIK57122.1"/>
    <property type="molecule type" value="Genomic_DNA"/>
</dbReference>
<evidence type="ECO:0000313" key="3">
    <source>
        <dbReference type="Proteomes" id="UP000555407"/>
    </source>
</evidence>
<proteinExistence type="predicted"/>
<dbReference type="Proteomes" id="UP000555407">
    <property type="component" value="Unassembled WGS sequence"/>
</dbReference>
<sequence length="168" mass="18357">MSSKKGSKPWTVQWHIAADGTVIRQRSKGDQPHQQLYGSYTTSRRLELSDRYALDDRLARDTKFFGGFVSVLLFLSMVGVGGLVVGTVLSWLGVDAGGYLVLPGVIVFIVALIASGGTHGLMMSRWNRRWTEAGFESSNPVTMSAREAREIVAAPDAVSGRRTKVKRA</sequence>
<keyword evidence="1" id="KW-0472">Membrane</keyword>